<dbReference type="PANTHER" id="PTHR24232">
    <property type="entry name" value="G-PROTEIN COUPLED RECEPTOR"/>
    <property type="match status" value="1"/>
</dbReference>
<dbReference type="SUPFAM" id="SSF81321">
    <property type="entry name" value="Family A G protein-coupled receptor-like"/>
    <property type="match status" value="1"/>
</dbReference>
<evidence type="ECO:0000313" key="14">
    <source>
        <dbReference type="Proteomes" id="UP000286641"/>
    </source>
</evidence>
<keyword evidence="4 12" id="KW-1133">Transmembrane helix</keyword>
<evidence type="ECO:0000256" key="12">
    <source>
        <dbReference type="SAM" id="Phobius"/>
    </source>
</evidence>
<feature type="region of interest" description="Disordered" evidence="11">
    <location>
        <begin position="101"/>
        <end position="141"/>
    </location>
</feature>
<dbReference type="PROSITE" id="PS00237">
    <property type="entry name" value="G_PROTEIN_RECEP_F1_1"/>
    <property type="match status" value="1"/>
</dbReference>
<dbReference type="Proteomes" id="UP000286641">
    <property type="component" value="Unplaced"/>
</dbReference>
<gene>
    <name evidence="15 16" type="primary">LOC112836652</name>
</gene>
<feature type="compositionally biased region" description="Polar residues" evidence="11">
    <location>
        <begin position="219"/>
        <end position="228"/>
    </location>
</feature>
<reference key="1">
    <citation type="submission" date="2019-01" db="UniProtKB">
        <authorList>
            <consortium name="RefSeq"/>
        </authorList>
    </citation>
    <scope>IDENTIFICATION</scope>
    <source>
        <tissue evidence="16">Blood</tissue>
    </source>
</reference>
<dbReference type="GO" id="GO:0007200">
    <property type="term" value="P:phospholipase C-activating G protein-coupled receptor signaling pathway"/>
    <property type="evidence" value="ECO:0007669"/>
    <property type="project" value="TreeGrafter"/>
</dbReference>
<dbReference type="GO" id="GO:0004930">
    <property type="term" value="F:G protein-coupled receptor activity"/>
    <property type="evidence" value="ECO:0007669"/>
    <property type="project" value="UniProtKB-KW"/>
</dbReference>
<evidence type="ECO:0000259" key="13">
    <source>
        <dbReference type="PROSITE" id="PS50262"/>
    </source>
</evidence>
<dbReference type="Gene3D" id="1.20.1070.10">
    <property type="entry name" value="Rhodopsin 7-helix transmembrane proteins"/>
    <property type="match status" value="1"/>
</dbReference>
<comment type="subcellular location">
    <subcellularLocation>
        <location evidence="1">Cell membrane</location>
        <topology evidence="1">Multi-pass membrane protein</topology>
    </subcellularLocation>
</comment>
<evidence type="ECO:0000256" key="11">
    <source>
        <dbReference type="SAM" id="MobiDB-lite"/>
    </source>
</evidence>
<proteinExistence type="inferred from homology"/>
<reference evidence="15" key="2">
    <citation type="submission" date="2025-04" db="UniProtKB">
        <authorList>
            <consortium name="RefSeq"/>
        </authorList>
    </citation>
    <scope>IDENTIFICATION</scope>
    <source>
        <tissue evidence="15">Blood</tissue>
    </source>
</reference>
<dbReference type="GO" id="GO:0005886">
    <property type="term" value="C:plasma membrane"/>
    <property type="evidence" value="ECO:0007669"/>
    <property type="project" value="UniProtKB-SubCell"/>
</dbReference>
<keyword evidence="2" id="KW-1003">Cell membrane</keyword>
<keyword evidence="3 10" id="KW-0812">Transmembrane</keyword>
<keyword evidence="9 10" id="KW-0807">Transducer</keyword>
<keyword evidence="5 10" id="KW-0297">G-protein coupled receptor</keyword>
<sequence length="693" mass="73599">MSSAMSGVSGSFLWGSLRLGEGSLFLSPLGVEAWPQQVSAEGSLRETSHQRAELPLVSCSRGPTCGAPEELFLRTCAHLLRGKGVSARDSAGANGVLRGVGAAAQPPAQPPAAAGQSLGQRREGAVEGRVEPSGRSVLQETTAPISQVTIWITAPNSDHVNPTWGKRAAASPFCAGAWTAPTPGSRGVFLLLPPREGTQEGANDTDDQETPPPAGLGPHTSQSEGVSSPCFQSPCRTHSAGRASPHCQVCVAGCPSQRRPSTRPQLTHLTAHRVCYSTVRCPRFTGGCAPPHAPASLQLLLSWRQSTKAVITALGSACSLSSPAVRRVAQPSSLRPQPSQTGEAGHPRVAGAPTGSPPPVRPCALMASGNSLHGCVAAPGGRVLSQVTRVSICFILALGLPLNGLGLWVFCCRLRRWTETRIYMVNLVAADFLLLLSLPGVLHTLGQEQGDQEGPLCTVLQSFYYVNTYMSMCLITAVAVDRYTALCFPLRVRAWRSPRQAAFTCLALWLLVFGAVALVASLLPADENFCFGQGHNRAIKTLVFSLLFFFLSLLILSFCSGQVLWHLLRKHTRAPPEEAGRILKALRVVATNLATFVLCFLPLHVALMAKLVANWTSAACPTVQSITDFVQVAARMANANCCLDAISYYFVATEFQEEVGAILRMPWPFQGWMRGAPAGDHPDLAVRGGAGGS</sequence>
<evidence type="ECO:0000256" key="9">
    <source>
        <dbReference type="ARBA" id="ARBA00023224"/>
    </source>
</evidence>
<feature type="compositionally biased region" description="Basic and acidic residues" evidence="11">
    <location>
        <begin position="120"/>
        <end position="132"/>
    </location>
</feature>
<dbReference type="InterPro" id="IPR017452">
    <property type="entry name" value="GPCR_Rhodpsn_7TM"/>
</dbReference>
<feature type="compositionally biased region" description="Polar residues" evidence="11">
    <location>
        <begin position="330"/>
        <end position="342"/>
    </location>
</feature>
<evidence type="ECO:0000313" key="16">
    <source>
        <dbReference type="RefSeq" id="XP_025744343.1"/>
    </source>
</evidence>
<feature type="region of interest" description="Disordered" evidence="11">
    <location>
        <begin position="329"/>
        <end position="355"/>
    </location>
</feature>
<organism evidence="14 15">
    <name type="scientific">Callorhinus ursinus</name>
    <name type="common">Northern fur seal</name>
    <dbReference type="NCBI Taxonomy" id="34884"/>
    <lineage>
        <taxon>Eukaryota</taxon>
        <taxon>Metazoa</taxon>
        <taxon>Chordata</taxon>
        <taxon>Craniata</taxon>
        <taxon>Vertebrata</taxon>
        <taxon>Euteleostomi</taxon>
        <taxon>Mammalia</taxon>
        <taxon>Eutheria</taxon>
        <taxon>Laurasiatheria</taxon>
        <taxon>Carnivora</taxon>
        <taxon>Caniformia</taxon>
        <taxon>Pinnipedia</taxon>
        <taxon>Otariidae</taxon>
        <taxon>Callorhinus</taxon>
    </lineage>
</organism>
<dbReference type="AlphaFoldDB" id="A0A3Q7RUP8"/>
<accession>A0A3Q7RUP8</accession>
<comment type="similarity">
    <text evidence="10">Belongs to the G-protein coupled receptor 1 family.</text>
</comment>
<dbReference type="PANTHER" id="PTHR24232:SF103">
    <property type="entry name" value="G-PROTEIN COUPLED RECEPTORS FAMILY 1 PROFILE DOMAIN-CONTAINING PROTEIN"/>
    <property type="match status" value="1"/>
</dbReference>
<dbReference type="RefSeq" id="XP_025744343.1">
    <property type="nucleotide sequence ID" value="XM_025888558.1"/>
</dbReference>
<evidence type="ECO:0000256" key="1">
    <source>
        <dbReference type="ARBA" id="ARBA00004651"/>
    </source>
</evidence>
<name>A0A3Q7RUP8_CALUR</name>
<evidence type="ECO:0000256" key="6">
    <source>
        <dbReference type="ARBA" id="ARBA00023136"/>
    </source>
</evidence>
<evidence type="ECO:0000256" key="10">
    <source>
        <dbReference type="RuleBase" id="RU000688"/>
    </source>
</evidence>
<evidence type="ECO:0000313" key="15">
    <source>
        <dbReference type="RefSeq" id="XP_025744336.1"/>
    </source>
</evidence>
<feature type="transmembrane region" description="Helical" evidence="12">
    <location>
        <begin position="501"/>
        <end position="523"/>
    </location>
</feature>
<keyword evidence="8" id="KW-0325">Glycoprotein</keyword>
<evidence type="ECO:0000256" key="5">
    <source>
        <dbReference type="ARBA" id="ARBA00023040"/>
    </source>
</evidence>
<evidence type="ECO:0000256" key="4">
    <source>
        <dbReference type="ARBA" id="ARBA00022989"/>
    </source>
</evidence>
<evidence type="ECO:0000256" key="2">
    <source>
        <dbReference type="ARBA" id="ARBA00022475"/>
    </source>
</evidence>
<dbReference type="FunFam" id="1.20.1070.10:FF:000142">
    <property type="entry name" value="G protein-coupled receptor 55"/>
    <property type="match status" value="1"/>
</dbReference>
<protein>
    <submittedName>
        <fullName evidence="15 16">Uncharacterized protein LOC112836652 isoform X1</fullName>
    </submittedName>
</protein>
<evidence type="ECO:0000256" key="3">
    <source>
        <dbReference type="ARBA" id="ARBA00022692"/>
    </source>
</evidence>
<feature type="region of interest" description="Disordered" evidence="11">
    <location>
        <begin position="195"/>
        <end position="228"/>
    </location>
</feature>
<dbReference type="RefSeq" id="XP_025744336.1">
    <property type="nucleotide sequence ID" value="XM_025888551.1"/>
</dbReference>
<dbReference type="GO" id="GO:0035025">
    <property type="term" value="P:positive regulation of Rho protein signal transduction"/>
    <property type="evidence" value="ECO:0007669"/>
    <property type="project" value="TreeGrafter"/>
</dbReference>
<dbReference type="PROSITE" id="PS50262">
    <property type="entry name" value="G_PROTEIN_RECEP_F1_2"/>
    <property type="match status" value="1"/>
</dbReference>
<keyword evidence="14" id="KW-1185">Reference proteome</keyword>
<feature type="transmembrane region" description="Helical" evidence="12">
    <location>
        <begin position="389"/>
        <end position="410"/>
    </location>
</feature>
<keyword evidence="7 10" id="KW-0675">Receptor</keyword>
<evidence type="ECO:0000256" key="8">
    <source>
        <dbReference type="ARBA" id="ARBA00023180"/>
    </source>
</evidence>
<evidence type="ECO:0000256" key="7">
    <source>
        <dbReference type="ARBA" id="ARBA00023170"/>
    </source>
</evidence>
<feature type="domain" description="G-protein coupled receptors family 1 profile" evidence="13">
    <location>
        <begin position="402"/>
        <end position="648"/>
    </location>
</feature>
<feature type="transmembrane region" description="Helical" evidence="12">
    <location>
        <begin position="462"/>
        <end position="480"/>
    </location>
</feature>
<dbReference type="PRINTS" id="PR00237">
    <property type="entry name" value="GPCRRHODOPSN"/>
</dbReference>
<feature type="transmembrane region" description="Helical" evidence="12">
    <location>
        <begin position="422"/>
        <end position="442"/>
    </location>
</feature>
<feature type="transmembrane region" description="Helical" evidence="12">
    <location>
        <begin position="589"/>
        <end position="613"/>
    </location>
</feature>
<feature type="compositionally biased region" description="Low complexity" evidence="11">
    <location>
        <begin position="102"/>
        <end position="114"/>
    </location>
</feature>
<keyword evidence="6 12" id="KW-0472">Membrane</keyword>
<dbReference type="InterPro" id="IPR000276">
    <property type="entry name" value="GPCR_Rhodpsn"/>
</dbReference>
<feature type="transmembrane region" description="Helical" evidence="12">
    <location>
        <begin position="543"/>
        <end position="568"/>
    </location>
</feature>
<dbReference type="Pfam" id="PF00001">
    <property type="entry name" value="7tm_1"/>
    <property type="match status" value="1"/>
</dbReference>